<dbReference type="InterPro" id="IPR001638">
    <property type="entry name" value="Solute-binding_3/MltF_N"/>
</dbReference>
<dbReference type="Pfam" id="PF00497">
    <property type="entry name" value="SBP_bac_3"/>
    <property type="match status" value="1"/>
</dbReference>
<dbReference type="RefSeq" id="WP_291795293.1">
    <property type="nucleotide sequence ID" value="NZ_BAAAPZ010000002.1"/>
</dbReference>
<comment type="caution">
    <text evidence="8">The sequence shown here is derived from an EMBL/GenBank/DDBJ whole genome shotgun (WGS) entry which is preliminary data.</text>
</comment>
<keyword evidence="2" id="KW-0813">Transport</keyword>
<gene>
    <name evidence="8" type="ORF">GCM10009823_06880</name>
</gene>
<evidence type="ECO:0000256" key="5">
    <source>
        <dbReference type="SAM" id="SignalP"/>
    </source>
</evidence>
<protein>
    <submittedName>
        <fullName evidence="8">Glutamate ABC transporter substrate-binding protein</fullName>
    </submittedName>
</protein>
<dbReference type="CDD" id="cd13690">
    <property type="entry name" value="PBP2_GluB"/>
    <property type="match status" value="1"/>
</dbReference>
<dbReference type="InterPro" id="IPR051455">
    <property type="entry name" value="Bact_solute-bind_prot3"/>
</dbReference>
<organism evidence="8 9">
    <name type="scientific">Brevibacterium salitolerans</name>
    <dbReference type="NCBI Taxonomy" id="1403566"/>
    <lineage>
        <taxon>Bacteria</taxon>
        <taxon>Bacillati</taxon>
        <taxon>Actinomycetota</taxon>
        <taxon>Actinomycetes</taxon>
        <taxon>Micrococcales</taxon>
        <taxon>Brevibacteriaceae</taxon>
        <taxon>Brevibacterium</taxon>
    </lineage>
</organism>
<evidence type="ECO:0000259" key="6">
    <source>
        <dbReference type="SMART" id="SM00062"/>
    </source>
</evidence>
<dbReference type="SMART" id="SM00062">
    <property type="entry name" value="PBPb"/>
    <property type="match status" value="1"/>
</dbReference>
<evidence type="ECO:0000313" key="8">
    <source>
        <dbReference type="EMBL" id="GAA2090434.1"/>
    </source>
</evidence>
<sequence>MKKISTLAAAAAAGLLVLSGCGQSGTPDAPAEEGGGAAGGGEAPEYEVVTDADLSDSDTWQAAKDAGTLKIGVKYDQPGLGNVSAGAEEPEGFDIEISKIVAGQLGFAPDEIEWVETVSANRETFIQQGNVDLVVATYTINDERKQVVDFAGPYYVAGQDLLVAADSDIAGPDDLAGKTVCSVDGSTPAQRIEEEYTDAELQTFDAYSTCVDQLQSGSVDAVTTDDAILRGYAAQYDGEFKVVGDPFSEEPYGIGLPKGDDALRTALNDAIENAEDNGDWTAAFEYTLGDASGVEMPEVDRY</sequence>
<dbReference type="SMART" id="SM00079">
    <property type="entry name" value="PBPe"/>
    <property type="match status" value="1"/>
</dbReference>
<feature type="domain" description="Ionotropic glutamate receptor C-terminal" evidence="7">
    <location>
        <begin position="68"/>
        <end position="282"/>
    </location>
</feature>
<reference evidence="8 9" key="1">
    <citation type="journal article" date="2019" name="Int. J. Syst. Evol. Microbiol.">
        <title>The Global Catalogue of Microorganisms (GCM) 10K type strain sequencing project: providing services to taxonomists for standard genome sequencing and annotation.</title>
        <authorList>
            <consortium name="The Broad Institute Genomics Platform"/>
            <consortium name="The Broad Institute Genome Sequencing Center for Infectious Disease"/>
            <person name="Wu L."/>
            <person name="Ma J."/>
        </authorList>
    </citation>
    <scope>NUCLEOTIDE SEQUENCE [LARGE SCALE GENOMIC DNA]</scope>
    <source>
        <strain evidence="8 9">JCM 15900</strain>
    </source>
</reference>
<proteinExistence type="inferred from homology"/>
<dbReference type="EMBL" id="BAAAPZ010000002">
    <property type="protein sequence ID" value="GAA2090434.1"/>
    <property type="molecule type" value="Genomic_DNA"/>
</dbReference>
<dbReference type="PANTHER" id="PTHR30085">
    <property type="entry name" value="AMINO ACID ABC TRANSPORTER PERMEASE"/>
    <property type="match status" value="1"/>
</dbReference>
<keyword evidence="3 5" id="KW-0732">Signal</keyword>
<dbReference type="PANTHER" id="PTHR30085:SF6">
    <property type="entry name" value="ABC TRANSPORTER GLUTAMINE-BINDING PROTEIN GLNH"/>
    <property type="match status" value="1"/>
</dbReference>
<accession>A0ABN2WF87</accession>
<feature type="compositionally biased region" description="Gly residues" evidence="4">
    <location>
        <begin position="33"/>
        <end position="42"/>
    </location>
</feature>
<dbReference type="Gene3D" id="3.40.190.10">
    <property type="entry name" value="Periplasmic binding protein-like II"/>
    <property type="match status" value="2"/>
</dbReference>
<dbReference type="InterPro" id="IPR001320">
    <property type="entry name" value="Iontro_rcpt_C"/>
</dbReference>
<keyword evidence="9" id="KW-1185">Reference proteome</keyword>
<dbReference type="Proteomes" id="UP001500984">
    <property type="component" value="Unassembled WGS sequence"/>
</dbReference>
<evidence type="ECO:0000256" key="2">
    <source>
        <dbReference type="ARBA" id="ARBA00022448"/>
    </source>
</evidence>
<dbReference type="PROSITE" id="PS51257">
    <property type="entry name" value="PROKAR_LIPOPROTEIN"/>
    <property type="match status" value="1"/>
</dbReference>
<feature type="signal peptide" evidence="5">
    <location>
        <begin position="1"/>
        <end position="24"/>
    </location>
</feature>
<name>A0ABN2WF87_9MICO</name>
<evidence type="ECO:0000256" key="4">
    <source>
        <dbReference type="SAM" id="MobiDB-lite"/>
    </source>
</evidence>
<dbReference type="SUPFAM" id="SSF53850">
    <property type="entry name" value="Periplasmic binding protein-like II"/>
    <property type="match status" value="1"/>
</dbReference>
<feature type="domain" description="Solute-binding protein family 3/N-terminal" evidence="6">
    <location>
        <begin position="68"/>
        <end position="291"/>
    </location>
</feature>
<feature type="chain" id="PRO_5046413002" evidence="5">
    <location>
        <begin position="25"/>
        <end position="302"/>
    </location>
</feature>
<evidence type="ECO:0000313" key="9">
    <source>
        <dbReference type="Proteomes" id="UP001500984"/>
    </source>
</evidence>
<evidence type="ECO:0000256" key="1">
    <source>
        <dbReference type="ARBA" id="ARBA00010333"/>
    </source>
</evidence>
<evidence type="ECO:0000256" key="3">
    <source>
        <dbReference type="ARBA" id="ARBA00022729"/>
    </source>
</evidence>
<evidence type="ECO:0000259" key="7">
    <source>
        <dbReference type="SMART" id="SM00079"/>
    </source>
</evidence>
<feature type="region of interest" description="Disordered" evidence="4">
    <location>
        <begin position="22"/>
        <end position="44"/>
    </location>
</feature>
<comment type="similarity">
    <text evidence="1">Belongs to the bacterial solute-binding protein 3 family.</text>
</comment>